<feature type="transmembrane region" description="Helical" evidence="1">
    <location>
        <begin position="78"/>
        <end position="107"/>
    </location>
</feature>
<protein>
    <recommendedName>
        <fullName evidence="4">DUF4870 domain-containing protein</fullName>
    </recommendedName>
</protein>
<keyword evidence="1" id="KW-1133">Transmembrane helix</keyword>
<evidence type="ECO:0000256" key="1">
    <source>
        <dbReference type="SAM" id="Phobius"/>
    </source>
</evidence>
<dbReference type="Proteomes" id="UP001272325">
    <property type="component" value="Unassembled WGS sequence"/>
</dbReference>
<accession>A0ABU4IM88</accession>
<name>A0ABU4IM88_9VIBR</name>
<dbReference type="EMBL" id="JAWRCN010000002">
    <property type="protein sequence ID" value="MDW6019685.1"/>
    <property type="molecule type" value="Genomic_DNA"/>
</dbReference>
<gene>
    <name evidence="2" type="ORF">SBW85_18445</name>
</gene>
<proteinExistence type="predicted"/>
<keyword evidence="1" id="KW-0472">Membrane</keyword>
<evidence type="ECO:0000313" key="2">
    <source>
        <dbReference type="EMBL" id="MDW6019685.1"/>
    </source>
</evidence>
<evidence type="ECO:0000313" key="3">
    <source>
        <dbReference type="Proteomes" id="UP001272325"/>
    </source>
</evidence>
<evidence type="ECO:0008006" key="4">
    <source>
        <dbReference type="Google" id="ProtNLM"/>
    </source>
</evidence>
<keyword evidence="1" id="KW-0812">Transmembrane</keyword>
<keyword evidence="3" id="KW-1185">Reference proteome</keyword>
<comment type="caution">
    <text evidence="2">The sequence shown here is derived from an EMBL/GenBank/DDBJ whole genome shotgun (WGS) entry which is preliminary data.</text>
</comment>
<organism evidence="2 3">
    <name type="scientific">Vibrio plantisponsor</name>
    <dbReference type="NCBI Taxonomy" id="664643"/>
    <lineage>
        <taxon>Bacteria</taxon>
        <taxon>Pseudomonadati</taxon>
        <taxon>Pseudomonadota</taxon>
        <taxon>Gammaproteobacteria</taxon>
        <taxon>Vibrionales</taxon>
        <taxon>Vibrionaceae</taxon>
        <taxon>Vibrio</taxon>
    </lineage>
</organism>
<feature type="transmembrane region" description="Helical" evidence="1">
    <location>
        <begin position="32"/>
        <end position="57"/>
    </location>
</feature>
<sequence>MSELETTVNQTSFDAAKTELSQVEKSAKTHAIVAYALMLLGFWTGLGFLIGGIWGMVKASDAKGTIFESHYANIKRTFWVSLILSIIGIVTSVFVVGWFIVVFAFFYTLYKVVKGLARVTSNKAY</sequence>
<reference evidence="2 3" key="1">
    <citation type="submission" date="2023-11" db="EMBL/GenBank/DDBJ databases">
        <title>Plant-associative lifestyle of Vibrio porteresiae and its evolutionary dynamics.</title>
        <authorList>
            <person name="Rameshkumar N."/>
            <person name="Kirti K."/>
        </authorList>
    </citation>
    <scope>NUCLEOTIDE SEQUENCE [LARGE SCALE GENOMIC DNA]</scope>
    <source>
        <strain evidence="2 3">MSSRF60</strain>
    </source>
</reference>
<dbReference type="RefSeq" id="WP_102939982.1">
    <property type="nucleotide sequence ID" value="NZ_AP024894.1"/>
</dbReference>